<dbReference type="EMBL" id="LR721776">
    <property type="protein sequence ID" value="VVV72810.1"/>
    <property type="molecule type" value="Genomic_DNA"/>
</dbReference>
<gene>
    <name evidence="1" type="ORF">NYM_LOCUS7416</name>
</gene>
<evidence type="ECO:0000313" key="1">
    <source>
        <dbReference type="EMBL" id="VVV72810.1"/>
    </source>
</evidence>
<accession>A0A5K0Y5P8</accession>
<proteinExistence type="predicted"/>
<organism evidence="1">
    <name type="scientific">Nymphaea colorata</name>
    <name type="common">pocket water lily</name>
    <dbReference type="NCBI Taxonomy" id="210225"/>
    <lineage>
        <taxon>Eukaryota</taxon>
        <taxon>Viridiplantae</taxon>
        <taxon>Streptophyta</taxon>
        <taxon>Embryophyta</taxon>
        <taxon>Tracheophyta</taxon>
        <taxon>Spermatophyta</taxon>
        <taxon>Magnoliopsida</taxon>
        <taxon>Nymphaeales</taxon>
        <taxon>Nymphaeaceae</taxon>
        <taxon>Nymphaea</taxon>
    </lineage>
</organism>
<name>A0A5K0Y5P8_9MAGN</name>
<protein>
    <submittedName>
        <fullName evidence="1">Uncharacterized protein</fullName>
    </submittedName>
</protein>
<reference evidence="1" key="1">
    <citation type="submission" date="2019-09" db="EMBL/GenBank/DDBJ databases">
        <authorList>
            <person name="Zhang L."/>
        </authorList>
    </citation>
    <scope>NUCLEOTIDE SEQUENCE</scope>
</reference>
<dbReference type="AlphaFoldDB" id="A0A5K0Y5P8"/>
<sequence>MSYELENTFCRRPVAELSPSPRRSRSINVVSVTLSPPPPKLHRRLLSLFQVFWCPILLCLAATSTRPET</sequence>